<gene>
    <name evidence="1" type="ORF">FB465_2184</name>
</gene>
<proteinExistence type="predicted"/>
<dbReference type="Gene3D" id="3.30.870.10">
    <property type="entry name" value="Endonuclease Chain A"/>
    <property type="match status" value="1"/>
</dbReference>
<dbReference type="PANTHER" id="PTHR34293:SF1">
    <property type="entry name" value="HTH-TYPE TRANSCRIPTIONAL REGULATOR TRMBL2"/>
    <property type="match status" value="1"/>
</dbReference>
<sequence>MVGPTVPPPHAVISDEARELYARMATTGTQPSDGDEEAVRLLRNLGLIRDDPAQGFVLVDPQYVGARWEASLFSGAAAMLEQASAVSEALRPLRYSFDHRAAETAGLIEYYRGSEAINWRLEQILGGCGSELLVCQPGGPRRPEIIREAVGRDLAALRRGVTMHTLYHEHARTGAAMDDFVDVMTAAGAEIRTLDEHFERMIIIDRRIAVIPGDGILTDSAETVAYVVNDPGVAGFVARKFEQDWKRATPWGDVGNCPARLDGRKVAILRGLAAGESQQQIARRLEIRPRAMAEAIAELKALFDAQTLFELACRWKDAGGA</sequence>
<dbReference type="EMBL" id="VIVR01000001">
    <property type="protein sequence ID" value="TWE17177.1"/>
    <property type="molecule type" value="Genomic_DNA"/>
</dbReference>
<dbReference type="Proteomes" id="UP000318416">
    <property type="component" value="Unassembled WGS sequence"/>
</dbReference>
<keyword evidence="2" id="KW-1185">Reference proteome</keyword>
<dbReference type="SUPFAM" id="SSF56024">
    <property type="entry name" value="Phospholipase D/nuclease"/>
    <property type="match status" value="1"/>
</dbReference>
<organism evidence="1 2">
    <name type="scientific">Kitasatospora atroaurantiaca</name>
    <dbReference type="NCBI Taxonomy" id="285545"/>
    <lineage>
        <taxon>Bacteria</taxon>
        <taxon>Bacillati</taxon>
        <taxon>Actinomycetota</taxon>
        <taxon>Actinomycetes</taxon>
        <taxon>Kitasatosporales</taxon>
        <taxon>Streptomycetaceae</taxon>
        <taxon>Kitasatospora</taxon>
    </lineage>
</organism>
<evidence type="ECO:0008006" key="3">
    <source>
        <dbReference type="Google" id="ProtNLM"/>
    </source>
</evidence>
<dbReference type="Gene3D" id="1.10.10.10">
    <property type="entry name" value="Winged helix-like DNA-binding domain superfamily/Winged helix DNA-binding domain"/>
    <property type="match status" value="1"/>
</dbReference>
<comment type="caution">
    <text evidence="1">The sequence shown here is derived from an EMBL/GenBank/DDBJ whole genome shotgun (WGS) entry which is preliminary data.</text>
</comment>
<protein>
    <recommendedName>
        <fullName evidence="3">HTH luxR-type domain-containing protein</fullName>
    </recommendedName>
</protein>
<name>A0A561ENI4_9ACTN</name>
<dbReference type="AlphaFoldDB" id="A0A561ENI4"/>
<dbReference type="InterPro" id="IPR051797">
    <property type="entry name" value="TrmB-like"/>
</dbReference>
<accession>A0A561ENI4</accession>
<reference evidence="1 2" key="1">
    <citation type="submission" date="2019-06" db="EMBL/GenBank/DDBJ databases">
        <title>Sequencing the genomes of 1000 actinobacteria strains.</title>
        <authorList>
            <person name="Klenk H.-P."/>
        </authorList>
    </citation>
    <scope>NUCLEOTIDE SEQUENCE [LARGE SCALE GENOMIC DNA]</scope>
    <source>
        <strain evidence="1 2">DSM 41649</strain>
    </source>
</reference>
<evidence type="ECO:0000313" key="2">
    <source>
        <dbReference type="Proteomes" id="UP000318416"/>
    </source>
</evidence>
<dbReference type="PANTHER" id="PTHR34293">
    <property type="entry name" value="HTH-TYPE TRANSCRIPTIONAL REGULATOR TRMBL2"/>
    <property type="match status" value="1"/>
</dbReference>
<evidence type="ECO:0000313" key="1">
    <source>
        <dbReference type="EMBL" id="TWE17177.1"/>
    </source>
</evidence>
<dbReference type="InterPro" id="IPR036388">
    <property type="entry name" value="WH-like_DNA-bd_sf"/>
</dbReference>
<dbReference type="OrthoDB" id="4035590at2"/>
<dbReference type="RefSeq" id="WP_145789790.1">
    <property type="nucleotide sequence ID" value="NZ_BAAABR010000089.1"/>
</dbReference>